<dbReference type="HAMAP" id="MF_00211">
    <property type="entry name" value="TrpD"/>
    <property type="match status" value="1"/>
</dbReference>
<dbReference type="InterPro" id="IPR000312">
    <property type="entry name" value="Glycosyl_Trfase_fam3"/>
</dbReference>
<comment type="subunit">
    <text evidence="9">Homodimer.</text>
</comment>
<feature type="binding site" evidence="9">
    <location>
        <position position="226"/>
    </location>
    <ligand>
        <name>Mg(2+)</name>
        <dbReference type="ChEBI" id="CHEBI:18420"/>
        <label>1</label>
    </ligand>
</feature>
<comment type="cofactor">
    <cofactor evidence="9">
        <name>Mg(2+)</name>
        <dbReference type="ChEBI" id="CHEBI:18420"/>
    </cofactor>
    <text evidence="9">Binds 2 magnesium ions per monomer.</text>
</comment>
<dbReference type="NCBIfam" id="TIGR01245">
    <property type="entry name" value="trpD"/>
    <property type="match status" value="1"/>
</dbReference>
<dbReference type="InterPro" id="IPR035902">
    <property type="entry name" value="Nuc_phospho_transferase"/>
</dbReference>
<feature type="binding site" evidence="9">
    <location>
        <position position="225"/>
    </location>
    <ligand>
        <name>Mg(2+)</name>
        <dbReference type="ChEBI" id="CHEBI:18420"/>
        <label>2</label>
    </ligand>
</feature>
<evidence type="ECO:0000256" key="5">
    <source>
        <dbReference type="ARBA" id="ARBA00022822"/>
    </source>
</evidence>
<feature type="binding site" evidence="9">
    <location>
        <position position="88"/>
    </location>
    <ligand>
        <name>5-phospho-alpha-D-ribose 1-diphosphate</name>
        <dbReference type="ChEBI" id="CHEBI:58017"/>
    </ligand>
</feature>
<dbReference type="PANTHER" id="PTHR43285">
    <property type="entry name" value="ANTHRANILATE PHOSPHORIBOSYLTRANSFERASE"/>
    <property type="match status" value="1"/>
</dbReference>
<keyword evidence="9" id="KW-0479">Metal-binding</keyword>
<dbReference type="RefSeq" id="WP_212904495.1">
    <property type="nucleotide sequence ID" value="NZ_BOPZ01000022.1"/>
</dbReference>
<reference evidence="12" key="1">
    <citation type="submission" date="2021-03" db="EMBL/GenBank/DDBJ databases">
        <title>Taxonomic study of Clostridium polyendosporum from meadow-gley soil under rice.</title>
        <authorList>
            <person name="Kobayashi H."/>
            <person name="Tanizawa Y."/>
            <person name="Yagura M."/>
        </authorList>
    </citation>
    <scope>NUCLEOTIDE SEQUENCE</scope>
    <source>
        <strain evidence="12">JCM 30710</strain>
    </source>
</reference>
<comment type="similarity">
    <text evidence="9">Belongs to the anthranilate phosphoribosyltransferase family.</text>
</comment>
<accession>A0A919S068</accession>
<comment type="catalytic activity">
    <reaction evidence="7 9">
        <text>N-(5-phospho-beta-D-ribosyl)anthranilate + diphosphate = 5-phospho-alpha-D-ribose 1-diphosphate + anthranilate</text>
        <dbReference type="Rhea" id="RHEA:11768"/>
        <dbReference type="ChEBI" id="CHEBI:16567"/>
        <dbReference type="ChEBI" id="CHEBI:18277"/>
        <dbReference type="ChEBI" id="CHEBI:33019"/>
        <dbReference type="ChEBI" id="CHEBI:58017"/>
        <dbReference type="EC" id="2.4.2.18"/>
    </reaction>
</comment>
<sequence length="338" mass="36455">MINNYVERLIVKENLSEEEMTLIMDNIMEGKLTNSQIASFLTALRIKGENVDEITAAARVMRSKVIPLGKIDEFTIDTCGTGGDKKGTFNVSTAVSMIAAAAGITVVKHGNRSVSSNCGSADVLETLGVNISMAPEDVYQCIKEVNIGFLFAPTFHPAMKYAAVPRREMGIRTIFNILGPLTNPASANGQVLGVFSPALTESLAKVLKNLGTERAMVVHGLDGMDEITLSGDTQVSELRDGEIETYIINPSDFGLKTSDMSEVIGGDSKKNAQIIIDIFNGENGSKRDIVLLNAAAALVVGKKAKDMNEGIEMAKEIIDSGKAMKKLNEWKSFCERVK</sequence>
<evidence type="ECO:0000256" key="2">
    <source>
        <dbReference type="ARBA" id="ARBA00022605"/>
    </source>
</evidence>
<dbReference type="GO" id="GO:0004048">
    <property type="term" value="F:anthranilate phosphoribosyltransferase activity"/>
    <property type="evidence" value="ECO:0007669"/>
    <property type="project" value="UniProtKB-UniRule"/>
</dbReference>
<feature type="binding site" evidence="9">
    <location>
        <position position="226"/>
    </location>
    <ligand>
        <name>Mg(2+)</name>
        <dbReference type="ChEBI" id="CHEBI:18420"/>
        <label>2</label>
    </ligand>
</feature>
<dbReference type="AlphaFoldDB" id="A0A919S068"/>
<evidence type="ECO:0000259" key="10">
    <source>
        <dbReference type="Pfam" id="PF00591"/>
    </source>
</evidence>
<dbReference type="GO" id="GO:0000162">
    <property type="term" value="P:L-tryptophan biosynthetic process"/>
    <property type="evidence" value="ECO:0007669"/>
    <property type="project" value="UniProtKB-UniRule"/>
</dbReference>
<dbReference type="InterPro" id="IPR036320">
    <property type="entry name" value="Glycosyl_Trfase_fam3_N_dom_sf"/>
</dbReference>
<evidence type="ECO:0000256" key="7">
    <source>
        <dbReference type="ARBA" id="ARBA00052328"/>
    </source>
</evidence>
<evidence type="ECO:0000256" key="8">
    <source>
        <dbReference type="ARBA" id="ARBA00061188"/>
    </source>
</evidence>
<comment type="similarity">
    <text evidence="8">In the C-terminal section; belongs to the anthranilate phosphoribosyltransferase family.</text>
</comment>
<dbReference type="InterPro" id="IPR005940">
    <property type="entry name" value="Anthranilate_Pribosyl_Tfrase"/>
</dbReference>
<feature type="binding site" evidence="9">
    <location>
        <begin position="83"/>
        <end position="84"/>
    </location>
    <ligand>
        <name>5-phospho-alpha-D-ribose 1-diphosphate</name>
        <dbReference type="ChEBI" id="CHEBI:58017"/>
    </ligand>
</feature>
<keyword evidence="13" id="KW-1185">Reference proteome</keyword>
<dbReference type="SUPFAM" id="SSF52418">
    <property type="entry name" value="Nucleoside phosphorylase/phosphoribosyltransferase catalytic domain"/>
    <property type="match status" value="1"/>
</dbReference>
<organism evidence="12 13">
    <name type="scientific">Clostridium polyendosporum</name>
    <dbReference type="NCBI Taxonomy" id="69208"/>
    <lineage>
        <taxon>Bacteria</taxon>
        <taxon>Bacillati</taxon>
        <taxon>Bacillota</taxon>
        <taxon>Clostridia</taxon>
        <taxon>Eubacteriales</taxon>
        <taxon>Clostridiaceae</taxon>
        <taxon>Clostridium</taxon>
    </lineage>
</organism>
<feature type="binding site" evidence="9">
    <location>
        <position position="111"/>
    </location>
    <ligand>
        <name>anthranilate</name>
        <dbReference type="ChEBI" id="CHEBI:16567"/>
        <label>1</label>
    </ligand>
</feature>
<evidence type="ECO:0000259" key="11">
    <source>
        <dbReference type="Pfam" id="PF02885"/>
    </source>
</evidence>
<comment type="caution">
    <text evidence="12">The sequence shown here is derived from an EMBL/GenBank/DDBJ whole genome shotgun (WGS) entry which is preliminary data.</text>
</comment>
<keyword evidence="4 9" id="KW-0808">Transferase</keyword>
<dbReference type="PANTHER" id="PTHR43285:SF2">
    <property type="entry name" value="ANTHRANILATE PHOSPHORIBOSYLTRANSFERASE"/>
    <property type="match status" value="1"/>
</dbReference>
<feature type="binding site" evidence="9">
    <location>
        <position position="80"/>
    </location>
    <ligand>
        <name>5-phospho-alpha-D-ribose 1-diphosphate</name>
        <dbReference type="ChEBI" id="CHEBI:58017"/>
    </ligand>
</feature>
<feature type="binding site" evidence="9">
    <location>
        <begin position="90"/>
        <end position="93"/>
    </location>
    <ligand>
        <name>5-phospho-alpha-D-ribose 1-diphosphate</name>
        <dbReference type="ChEBI" id="CHEBI:58017"/>
    </ligand>
</feature>
<name>A0A919S068_9CLOT</name>
<keyword evidence="3 9" id="KW-0328">Glycosyltransferase</keyword>
<dbReference type="Proteomes" id="UP000679179">
    <property type="component" value="Unassembled WGS sequence"/>
</dbReference>
<dbReference type="SUPFAM" id="SSF47648">
    <property type="entry name" value="Nucleoside phosphorylase/phosphoribosyltransferase N-terminal domain"/>
    <property type="match status" value="1"/>
</dbReference>
<dbReference type="GO" id="GO:0005829">
    <property type="term" value="C:cytosol"/>
    <property type="evidence" value="ECO:0007669"/>
    <property type="project" value="TreeGrafter"/>
</dbReference>
<protein>
    <recommendedName>
        <fullName evidence="9">Anthranilate phosphoribosyltransferase</fullName>
        <ecNumber evidence="9">2.4.2.18</ecNumber>
    </recommendedName>
</protein>
<evidence type="ECO:0000256" key="9">
    <source>
        <dbReference type="HAMAP-Rule" id="MF_00211"/>
    </source>
</evidence>
<dbReference type="Gene3D" id="3.40.1030.10">
    <property type="entry name" value="Nucleoside phosphorylase/phosphoribosyltransferase catalytic domain"/>
    <property type="match status" value="1"/>
</dbReference>
<dbReference type="InterPro" id="IPR017459">
    <property type="entry name" value="Glycosyl_Trfase_fam3_N_dom"/>
</dbReference>
<gene>
    <name evidence="9" type="primary">trpD</name>
    <name evidence="12" type="ORF">CPJCM30710_24760</name>
</gene>
<feature type="binding site" evidence="9">
    <location>
        <position position="120"/>
    </location>
    <ligand>
        <name>5-phospho-alpha-D-ribose 1-diphosphate</name>
        <dbReference type="ChEBI" id="CHEBI:58017"/>
    </ligand>
</feature>
<feature type="binding site" evidence="9">
    <location>
        <position position="166"/>
    </location>
    <ligand>
        <name>anthranilate</name>
        <dbReference type="ChEBI" id="CHEBI:16567"/>
        <label>2</label>
    </ligand>
</feature>
<evidence type="ECO:0000256" key="3">
    <source>
        <dbReference type="ARBA" id="ARBA00022676"/>
    </source>
</evidence>
<evidence type="ECO:0000256" key="1">
    <source>
        <dbReference type="ARBA" id="ARBA00004907"/>
    </source>
</evidence>
<comment type="pathway">
    <text evidence="1 9">Amino-acid biosynthesis; L-tryptophan biosynthesis; L-tryptophan from chorismate: step 2/5.</text>
</comment>
<keyword evidence="6 9" id="KW-0057">Aromatic amino acid biosynthesis</keyword>
<dbReference type="EC" id="2.4.2.18" evidence="9"/>
<evidence type="ECO:0000313" key="12">
    <source>
        <dbReference type="EMBL" id="GIM29810.1"/>
    </source>
</evidence>
<feature type="domain" description="Glycosyl transferase family 3" evidence="10">
    <location>
        <begin position="75"/>
        <end position="324"/>
    </location>
</feature>
<keyword evidence="2 9" id="KW-0028">Amino-acid biosynthesis</keyword>
<dbReference type="Pfam" id="PF00591">
    <property type="entry name" value="Glycos_transf_3"/>
    <property type="match status" value="1"/>
</dbReference>
<feature type="binding site" evidence="9">
    <location>
        <begin position="108"/>
        <end position="116"/>
    </location>
    <ligand>
        <name>5-phospho-alpha-D-ribose 1-diphosphate</name>
        <dbReference type="ChEBI" id="CHEBI:58017"/>
    </ligand>
</feature>
<keyword evidence="9" id="KW-0460">Magnesium</keyword>
<evidence type="ECO:0000313" key="13">
    <source>
        <dbReference type="Proteomes" id="UP000679179"/>
    </source>
</evidence>
<keyword evidence="5 9" id="KW-0822">Tryptophan biosynthesis</keyword>
<dbReference type="Pfam" id="PF02885">
    <property type="entry name" value="Glycos_trans_3N"/>
    <property type="match status" value="1"/>
</dbReference>
<evidence type="ECO:0000256" key="6">
    <source>
        <dbReference type="ARBA" id="ARBA00023141"/>
    </source>
</evidence>
<dbReference type="EMBL" id="BOPZ01000022">
    <property type="protein sequence ID" value="GIM29810.1"/>
    <property type="molecule type" value="Genomic_DNA"/>
</dbReference>
<evidence type="ECO:0000256" key="4">
    <source>
        <dbReference type="ARBA" id="ARBA00022679"/>
    </source>
</evidence>
<dbReference type="FunFam" id="3.40.1030.10:FF:000002">
    <property type="entry name" value="Anthranilate phosphoribosyltransferase"/>
    <property type="match status" value="1"/>
</dbReference>
<comment type="caution">
    <text evidence="9">Lacks conserved residue(s) required for the propagation of feature annotation.</text>
</comment>
<feature type="binding site" evidence="9">
    <location>
        <position position="92"/>
    </location>
    <ligand>
        <name>Mg(2+)</name>
        <dbReference type="ChEBI" id="CHEBI:18420"/>
        <label>1</label>
    </ligand>
</feature>
<proteinExistence type="inferred from homology"/>
<feature type="binding site" evidence="9">
    <location>
        <position position="80"/>
    </location>
    <ligand>
        <name>anthranilate</name>
        <dbReference type="ChEBI" id="CHEBI:16567"/>
        <label>1</label>
    </ligand>
</feature>
<dbReference type="Gene3D" id="1.20.970.10">
    <property type="entry name" value="Transferase, Pyrimidine Nucleoside Phosphorylase, Chain C"/>
    <property type="match status" value="1"/>
</dbReference>
<comment type="function">
    <text evidence="9">Catalyzes the transfer of the phosphoribosyl group of 5-phosphorylribose-1-pyrophosphate (PRPP) to anthranilate to yield N-(5'-phosphoribosyl)-anthranilate (PRA).</text>
</comment>
<dbReference type="GO" id="GO:0000287">
    <property type="term" value="F:magnesium ion binding"/>
    <property type="evidence" value="ECO:0007669"/>
    <property type="project" value="UniProtKB-UniRule"/>
</dbReference>
<feature type="domain" description="Glycosyl transferase family 3 N-terminal" evidence="11">
    <location>
        <begin position="5"/>
        <end position="64"/>
    </location>
</feature>